<keyword evidence="5" id="KW-1185">Reference proteome</keyword>
<proteinExistence type="predicted"/>
<feature type="compositionally biased region" description="Low complexity" evidence="1">
    <location>
        <begin position="26"/>
        <end position="40"/>
    </location>
</feature>
<dbReference type="PANTHER" id="PTHR46593">
    <property type="entry name" value="TRANSMEMBRANE PROTEIN 64"/>
    <property type="match status" value="1"/>
</dbReference>
<dbReference type="AlphaFoldDB" id="A0AA35WXY0"/>
<feature type="transmembrane region" description="Helical" evidence="2">
    <location>
        <begin position="206"/>
        <end position="227"/>
    </location>
</feature>
<feature type="transmembrane region" description="Helical" evidence="2">
    <location>
        <begin position="318"/>
        <end position="337"/>
    </location>
</feature>
<dbReference type="EMBL" id="CASHTH010002633">
    <property type="protein sequence ID" value="CAI8032861.1"/>
    <property type="molecule type" value="Genomic_DNA"/>
</dbReference>
<feature type="transmembrane region" description="Helical" evidence="2">
    <location>
        <begin position="128"/>
        <end position="150"/>
    </location>
</feature>
<sequence>MADEGEGQDGQSTAGQFLQLPTHLRLLGSSSSLAATSDSSARPEDSDNADEVNSTNLSQDPEDSGLAFIERCVGDAAFAPIHFQEFLSENLEEIFPSSPSEAGETKDTLLRPPTSPPKQRTPLEKYLLWGRLSSPFLVFLFIGVVFVVLARSHLSQLLDLLEHLPWFESTVIFVFLFTVIAFPFGIGYIVLNMVAGYLYGFMKGQLVVMVSVTIGMTVSFFFCRIWFREYAQRIVTSNAMQAIMRVVEGKNGLKVIVLTRLTPVPFGLQNVLFSMTSISYWRFLAGSSIGLIPTQCINTYMGSTVRNMQEVLGNKIDGYIILIAQVLFSVVLMVYVFRKARKELTKLTQTNQDPGKPASAKESIA</sequence>
<dbReference type="Pfam" id="PF09335">
    <property type="entry name" value="VTT_dom"/>
    <property type="match status" value="1"/>
</dbReference>
<dbReference type="InterPro" id="IPR053069">
    <property type="entry name" value="TVP38/TMEM64"/>
</dbReference>
<evidence type="ECO:0000259" key="3">
    <source>
        <dbReference type="Pfam" id="PF09335"/>
    </source>
</evidence>
<feature type="transmembrane region" description="Helical" evidence="2">
    <location>
        <begin position="170"/>
        <end position="194"/>
    </location>
</feature>
<dbReference type="Proteomes" id="UP001174909">
    <property type="component" value="Unassembled WGS sequence"/>
</dbReference>
<comment type="caution">
    <text evidence="4">The sequence shown here is derived from an EMBL/GenBank/DDBJ whole genome shotgun (WGS) entry which is preliminary data.</text>
</comment>
<dbReference type="GO" id="GO:0051480">
    <property type="term" value="P:regulation of cytosolic calcium ion concentration"/>
    <property type="evidence" value="ECO:0007669"/>
    <property type="project" value="TreeGrafter"/>
</dbReference>
<keyword evidence="2 4" id="KW-0812">Transmembrane</keyword>
<feature type="region of interest" description="Disordered" evidence="1">
    <location>
        <begin position="1"/>
        <end position="62"/>
    </location>
</feature>
<protein>
    <submittedName>
        <fullName evidence="4">Transmembrane protein 64</fullName>
    </submittedName>
</protein>
<gene>
    <name evidence="4" type="ORF">GBAR_LOCUS18546</name>
</gene>
<evidence type="ECO:0000256" key="2">
    <source>
        <dbReference type="SAM" id="Phobius"/>
    </source>
</evidence>
<keyword evidence="2" id="KW-1133">Transmembrane helix</keyword>
<feature type="domain" description="VTT" evidence="3">
    <location>
        <begin position="190"/>
        <end position="303"/>
    </location>
</feature>
<keyword evidence="2" id="KW-0472">Membrane</keyword>
<evidence type="ECO:0000256" key="1">
    <source>
        <dbReference type="SAM" id="MobiDB-lite"/>
    </source>
</evidence>
<evidence type="ECO:0000313" key="5">
    <source>
        <dbReference type="Proteomes" id="UP001174909"/>
    </source>
</evidence>
<organism evidence="4 5">
    <name type="scientific">Geodia barretti</name>
    <name type="common">Barrett's horny sponge</name>
    <dbReference type="NCBI Taxonomy" id="519541"/>
    <lineage>
        <taxon>Eukaryota</taxon>
        <taxon>Metazoa</taxon>
        <taxon>Porifera</taxon>
        <taxon>Demospongiae</taxon>
        <taxon>Heteroscleromorpha</taxon>
        <taxon>Tetractinellida</taxon>
        <taxon>Astrophorina</taxon>
        <taxon>Geodiidae</taxon>
        <taxon>Geodia</taxon>
    </lineage>
</organism>
<reference evidence="4" key="1">
    <citation type="submission" date="2023-03" db="EMBL/GenBank/DDBJ databases">
        <authorList>
            <person name="Steffen K."/>
            <person name="Cardenas P."/>
        </authorList>
    </citation>
    <scope>NUCLEOTIDE SEQUENCE</scope>
</reference>
<dbReference type="InterPro" id="IPR032816">
    <property type="entry name" value="VTT_dom"/>
</dbReference>
<evidence type="ECO:0000313" key="4">
    <source>
        <dbReference type="EMBL" id="CAI8032861.1"/>
    </source>
</evidence>
<dbReference type="PANTHER" id="PTHR46593:SF1">
    <property type="entry name" value="TRANSMEMBRANE PROTEIN 64"/>
    <property type="match status" value="1"/>
</dbReference>
<dbReference type="GO" id="GO:0005783">
    <property type="term" value="C:endoplasmic reticulum"/>
    <property type="evidence" value="ECO:0007669"/>
    <property type="project" value="TreeGrafter"/>
</dbReference>
<accession>A0AA35WXY0</accession>
<feature type="region of interest" description="Disordered" evidence="1">
    <location>
        <begin position="97"/>
        <end position="118"/>
    </location>
</feature>
<name>A0AA35WXY0_GEOBA</name>